<reference evidence="4 5" key="1">
    <citation type="submission" date="2020-08" db="EMBL/GenBank/DDBJ databases">
        <title>Genome public.</title>
        <authorList>
            <person name="Liu C."/>
            <person name="Sun Q."/>
        </authorList>
    </citation>
    <scope>NUCLEOTIDE SEQUENCE [LARGE SCALE GENOMIC DNA]</scope>
    <source>
        <strain evidence="4 5">BX2</strain>
    </source>
</reference>
<keyword evidence="3" id="KW-0812">Transmembrane</keyword>
<protein>
    <submittedName>
        <fullName evidence="4">Acyltransferase</fullName>
    </submittedName>
</protein>
<evidence type="ECO:0000256" key="3">
    <source>
        <dbReference type="SAM" id="Phobius"/>
    </source>
</evidence>
<accession>A0ABR7E1P5</accession>
<dbReference type="InterPro" id="IPR051159">
    <property type="entry name" value="Hexapeptide_acetyltransf"/>
</dbReference>
<evidence type="ECO:0000313" key="5">
    <source>
        <dbReference type="Proteomes" id="UP000644010"/>
    </source>
</evidence>
<dbReference type="GO" id="GO:0016746">
    <property type="term" value="F:acyltransferase activity"/>
    <property type="evidence" value="ECO:0007669"/>
    <property type="project" value="UniProtKB-KW"/>
</dbReference>
<dbReference type="Gene3D" id="2.160.10.10">
    <property type="entry name" value="Hexapeptide repeat proteins"/>
    <property type="match status" value="1"/>
</dbReference>
<comment type="caution">
    <text evidence="4">The sequence shown here is derived from an EMBL/GenBank/DDBJ whole genome shotgun (WGS) entry which is preliminary data.</text>
</comment>
<feature type="transmembrane region" description="Helical" evidence="3">
    <location>
        <begin position="6"/>
        <end position="26"/>
    </location>
</feature>
<dbReference type="PANTHER" id="PTHR23416">
    <property type="entry name" value="SIALIC ACID SYNTHASE-RELATED"/>
    <property type="match status" value="1"/>
</dbReference>
<dbReference type="Proteomes" id="UP000644010">
    <property type="component" value="Unassembled WGS sequence"/>
</dbReference>
<dbReference type="InterPro" id="IPR011004">
    <property type="entry name" value="Trimer_LpxA-like_sf"/>
</dbReference>
<evidence type="ECO:0000256" key="1">
    <source>
        <dbReference type="ARBA" id="ARBA00007274"/>
    </source>
</evidence>
<sequence length="173" mass="18979">MKHKSLLLYSWFVRTLLYFLPDIPFIMRFRGWLYSLGMASCGKNFQVTHSAILNGLDNMFVGKDVYIANFGNFICNDPIYIGDGVLFGPSVVMSSGNHVFDGIDFRSKVHREKISIGDGCWIAAHVTIISGSVIPSKSLIAAGALVTKKSCCGESCGVFGGVPAKFIRKHYDA</sequence>
<dbReference type="EMBL" id="JACOOI010000012">
    <property type="protein sequence ID" value="MBC5643679.1"/>
    <property type="molecule type" value="Genomic_DNA"/>
</dbReference>
<proteinExistence type="inferred from homology"/>
<keyword evidence="3" id="KW-1133">Transmembrane helix</keyword>
<evidence type="ECO:0000256" key="2">
    <source>
        <dbReference type="ARBA" id="ARBA00022679"/>
    </source>
</evidence>
<keyword evidence="3" id="KW-0472">Membrane</keyword>
<name>A0ABR7E1P5_9BACT</name>
<dbReference type="CDD" id="cd04647">
    <property type="entry name" value="LbH_MAT_like"/>
    <property type="match status" value="1"/>
</dbReference>
<keyword evidence="4" id="KW-0012">Acyltransferase</keyword>
<dbReference type="SUPFAM" id="SSF51161">
    <property type="entry name" value="Trimeric LpxA-like enzymes"/>
    <property type="match status" value="1"/>
</dbReference>
<organism evidence="4 5">
    <name type="scientific">Parabacteroides segnis</name>
    <dbReference type="NCBI Taxonomy" id="2763058"/>
    <lineage>
        <taxon>Bacteria</taxon>
        <taxon>Pseudomonadati</taxon>
        <taxon>Bacteroidota</taxon>
        <taxon>Bacteroidia</taxon>
        <taxon>Bacteroidales</taxon>
        <taxon>Tannerellaceae</taxon>
        <taxon>Parabacteroides</taxon>
    </lineage>
</organism>
<keyword evidence="5" id="KW-1185">Reference proteome</keyword>
<keyword evidence="2" id="KW-0808">Transferase</keyword>
<gene>
    <name evidence="4" type="ORF">H8S77_12360</name>
</gene>
<dbReference type="RefSeq" id="WP_186959634.1">
    <property type="nucleotide sequence ID" value="NZ_JACOOI010000012.1"/>
</dbReference>
<evidence type="ECO:0000313" key="4">
    <source>
        <dbReference type="EMBL" id="MBC5643679.1"/>
    </source>
</evidence>
<comment type="similarity">
    <text evidence="1">Belongs to the transferase hexapeptide repeat family.</text>
</comment>
<dbReference type="PANTHER" id="PTHR23416:SF23">
    <property type="entry name" value="ACETYLTRANSFERASE C18B11.09C-RELATED"/>
    <property type="match status" value="1"/>
</dbReference>